<dbReference type="EMBL" id="AP025628">
    <property type="protein sequence ID" value="BDG61404.1"/>
    <property type="molecule type" value="Genomic_DNA"/>
</dbReference>
<keyword evidence="2" id="KW-1133">Transmembrane helix</keyword>
<dbReference type="PANTHER" id="PTHR31876">
    <property type="entry name" value="COV-LIKE PROTEIN 1"/>
    <property type="match status" value="1"/>
</dbReference>
<evidence type="ECO:0000313" key="3">
    <source>
        <dbReference type="EMBL" id="BDG61404.1"/>
    </source>
</evidence>
<feature type="region of interest" description="Disordered" evidence="1">
    <location>
        <begin position="206"/>
        <end position="229"/>
    </location>
</feature>
<dbReference type="PANTHER" id="PTHR31876:SF26">
    <property type="entry name" value="PROTEIN LIKE COV 2"/>
    <property type="match status" value="1"/>
</dbReference>
<proteinExistence type="predicted"/>
<keyword evidence="2" id="KW-0472">Membrane</keyword>
<feature type="transmembrane region" description="Helical" evidence="2">
    <location>
        <begin position="54"/>
        <end position="75"/>
    </location>
</feature>
<dbReference type="KEGG" id="cmic:caldi_24940"/>
<gene>
    <name evidence="3" type="ORF">caldi_24940</name>
</gene>
<protein>
    <recommendedName>
        <fullName evidence="5">DUF502 domain-containing protein</fullName>
    </recommendedName>
</protein>
<dbReference type="Proteomes" id="UP001163687">
    <property type="component" value="Chromosome"/>
</dbReference>
<organism evidence="3 4">
    <name type="scientific">Caldinitratiruptor microaerophilus</name>
    <dbReference type="NCBI Taxonomy" id="671077"/>
    <lineage>
        <taxon>Bacteria</taxon>
        <taxon>Bacillati</taxon>
        <taxon>Bacillota</taxon>
        <taxon>Clostridia</taxon>
        <taxon>Eubacteriales</taxon>
        <taxon>Symbiobacteriaceae</taxon>
        <taxon>Caldinitratiruptor</taxon>
    </lineage>
</organism>
<keyword evidence="4" id="KW-1185">Reference proteome</keyword>
<evidence type="ECO:0000256" key="1">
    <source>
        <dbReference type="SAM" id="MobiDB-lite"/>
    </source>
</evidence>
<name>A0AA35CMW5_9FIRM</name>
<evidence type="ECO:0000313" key="4">
    <source>
        <dbReference type="Proteomes" id="UP001163687"/>
    </source>
</evidence>
<dbReference type="AlphaFoldDB" id="A0AA35CMW5"/>
<evidence type="ECO:0000256" key="2">
    <source>
        <dbReference type="SAM" id="Phobius"/>
    </source>
</evidence>
<dbReference type="InterPro" id="IPR007462">
    <property type="entry name" value="COV1-like"/>
</dbReference>
<evidence type="ECO:0008006" key="5">
    <source>
        <dbReference type="Google" id="ProtNLM"/>
    </source>
</evidence>
<dbReference type="Pfam" id="PF04367">
    <property type="entry name" value="DUF502"/>
    <property type="match status" value="1"/>
</dbReference>
<feature type="transmembrane region" description="Helical" evidence="2">
    <location>
        <begin position="12"/>
        <end position="34"/>
    </location>
</feature>
<keyword evidence="2" id="KW-0812">Transmembrane</keyword>
<reference evidence="3" key="1">
    <citation type="submission" date="2022-03" db="EMBL/GenBank/DDBJ databases">
        <title>Complete genome sequence of Caldinitratiruptor microaerophilus.</title>
        <authorList>
            <person name="Mukaiyama R."/>
            <person name="Nishiyama T."/>
            <person name="Ueda K."/>
        </authorList>
    </citation>
    <scope>NUCLEOTIDE SEQUENCE</scope>
    <source>
        <strain evidence="3">JCM 16183</strain>
    </source>
</reference>
<sequence>MGHFMRRLRSYFVAGLMVVTPLVITYLALTWLFGLIDGIMRPWVALLLGWRWHVSYPGIGALVGILLVLLVGALTTQFFGRQLIRATEAAVLRLPVVKSIYGTAKSITDALFGANQKAFRGVAVIEYPRAGMYTIAFVTGRAGELVSLFVATTPNPTSGWYVILPESEVAMADIPVEVAVRLVVSGGVIPLEPAHERALEEAAARLRSRRMPGVQEEEGRPVPSGGRPL</sequence>
<accession>A0AA35CMW5</accession>